<evidence type="ECO:0000256" key="2">
    <source>
        <dbReference type="ARBA" id="ARBA00023125"/>
    </source>
</evidence>
<dbReference type="PANTHER" id="PTHR44688:SF16">
    <property type="entry name" value="DNA-BINDING TRANSCRIPTIONAL ACTIVATOR DEVR_DOSR"/>
    <property type="match status" value="1"/>
</dbReference>
<keyword evidence="2" id="KW-0238">DNA-binding</keyword>
<dbReference type="Pfam" id="PF17874">
    <property type="entry name" value="TPR_MalT"/>
    <property type="match status" value="1"/>
</dbReference>
<keyword evidence="1" id="KW-0805">Transcription regulation</keyword>
<keyword evidence="6" id="KW-1185">Reference proteome</keyword>
<organism evidence="5 6">
    <name type="scientific">Paraburkholderia monticola</name>
    <dbReference type="NCBI Taxonomy" id="1399968"/>
    <lineage>
        <taxon>Bacteria</taxon>
        <taxon>Pseudomonadati</taxon>
        <taxon>Pseudomonadota</taxon>
        <taxon>Betaproteobacteria</taxon>
        <taxon>Burkholderiales</taxon>
        <taxon>Burkholderiaceae</taxon>
        <taxon>Paraburkholderia</taxon>
    </lineage>
</organism>
<dbReference type="Gene3D" id="3.40.50.300">
    <property type="entry name" value="P-loop containing nucleotide triphosphate hydrolases"/>
    <property type="match status" value="1"/>
</dbReference>
<dbReference type="Pfam" id="PF00196">
    <property type="entry name" value="GerE"/>
    <property type="match status" value="1"/>
</dbReference>
<dbReference type="GO" id="GO:0003677">
    <property type="term" value="F:DNA binding"/>
    <property type="evidence" value="ECO:0007669"/>
    <property type="project" value="UniProtKB-KW"/>
</dbReference>
<dbReference type="PROSITE" id="PS50043">
    <property type="entry name" value="HTH_LUXR_2"/>
    <property type="match status" value="1"/>
</dbReference>
<dbReference type="GO" id="GO:0006355">
    <property type="term" value="P:regulation of DNA-templated transcription"/>
    <property type="evidence" value="ECO:0007669"/>
    <property type="project" value="InterPro"/>
</dbReference>
<name>A0A149PC06_9BURK</name>
<evidence type="ECO:0000313" key="5">
    <source>
        <dbReference type="EMBL" id="KXU82543.1"/>
    </source>
</evidence>
<gene>
    <name evidence="5" type="ORF">CI15_34045</name>
</gene>
<proteinExistence type="predicted"/>
<dbReference type="PANTHER" id="PTHR44688">
    <property type="entry name" value="DNA-BINDING TRANSCRIPTIONAL ACTIVATOR DEVR_DOSR"/>
    <property type="match status" value="1"/>
</dbReference>
<dbReference type="InterPro" id="IPR016032">
    <property type="entry name" value="Sig_transdc_resp-reg_C-effctor"/>
</dbReference>
<feature type="domain" description="HTH luxR-type" evidence="4">
    <location>
        <begin position="852"/>
        <end position="917"/>
    </location>
</feature>
<dbReference type="Gene3D" id="1.10.10.10">
    <property type="entry name" value="Winged helix-like DNA-binding domain superfamily/Winged helix DNA-binding domain"/>
    <property type="match status" value="1"/>
</dbReference>
<reference evidence="5 6" key="1">
    <citation type="journal article" date="2015" name="Int. J. Syst. Evol. Microbiol.">
        <title>Burkholderia monticola sp. nov., isolated from mountain soil.</title>
        <authorList>
            <person name="Baek I."/>
            <person name="Seo B."/>
            <person name="Lee I."/>
            <person name="Yi H."/>
            <person name="Chun J."/>
        </authorList>
    </citation>
    <scope>NUCLEOTIDE SEQUENCE [LARGE SCALE GENOMIC DNA]</scope>
    <source>
        <strain evidence="5 6">JC2948</strain>
    </source>
</reference>
<comment type="caution">
    <text evidence="5">The sequence shown here is derived from an EMBL/GenBank/DDBJ whole genome shotgun (WGS) entry which is preliminary data.</text>
</comment>
<dbReference type="InterPro" id="IPR049945">
    <property type="entry name" value="AAA_22"/>
</dbReference>
<accession>A0A149PC06</accession>
<dbReference type="Pfam" id="PF13401">
    <property type="entry name" value="AAA_22"/>
    <property type="match status" value="1"/>
</dbReference>
<dbReference type="AlphaFoldDB" id="A0A149PC06"/>
<dbReference type="InterPro" id="IPR041617">
    <property type="entry name" value="TPR_MalT"/>
</dbReference>
<dbReference type="SUPFAM" id="SSF46894">
    <property type="entry name" value="C-terminal effector domain of the bipartite response regulators"/>
    <property type="match status" value="1"/>
</dbReference>
<sequence>MPVEVSHESGRQIWNVALIQTKMAPPRLPPSCVERPALYERLQARGSRSVTMVCAPAGFGKTTLLARWTTTLLEQKNIVAWLSVDAEDDDPEQFAAYLVAAFCRVSTQVGQQAHQLLTHDMLTRVDTVVSVLLNEIAACKRDVSLVLDDVDRLSSKPVLALVSRMLRYAPDNLHVLFGSRGDPAMLFGQLGSPERLTRLGVEDLRFSVEDAHTFFSKSGRIALDRSSVELLNSATEGWVAGLQVASLTLRAPSDAAKVAKSLTGARLGTDAYLDEAVLSYLPPPILDFLLRTSILDRLGAGVCDAVMGKGARSWQRLEWLEQHNVFIRPLDEERQWFRCHALMVDALRRRASRQLADELPLLHRRASQWLAAAGLWQEAVKHALAEGNLENAAQWVENCAMAMVEHGDAHTLLGWIAKLPPALIQRNLRIRTARALALAAAMENTAAAEEIESVAARIANSRGKAREKAEAALPEVNAVRALIAITNDESERSLEFGRAAAMSASSSGHWVTRLAMTAQIHGLSYAGQLEEARKVWRLTASTDDNPTPVFENAYREYLFALALLVHGEMAEALRFCEGVLPGIEQIIGRSSGVAAGFAGFLTSIYYERNDLSRARAIITERATVPMDSCPPSGLMRLMRTSARFLARDGDMDAALAIIEERRQLAVTRNALRLQVNCDAETVRILLLQGQLARARRIAEASSKTVPMLCAGRAGTFLETRATHAMLLARVLIAGNEAERAPAILATVRDEIAAHGWKYLDGSLSALLALAFERGDMHQQACVELDRALKLGASAGMINTFVDEGEPMYALLRRFMESSPASTTRAHAALVERLFAAFDGQGEPSPAESGDRVASAADVLSARELEILTCVARGLSNKEVARELQVTAETVKWHLKRIFDKLGVGSRIEAVQIGLQLSRRPD</sequence>
<keyword evidence="3" id="KW-0804">Transcription</keyword>
<dbReference type="CDD" id="cd06170">
    <property type="entry name" value="LuxR_C_like"/>
    <property type="match status" value="1"/>
</dbReference>
<dbReference type="EMBL" id="LRBG01000039">
    <property type="protein sequence ID" value="KXU82543.1"/>
    <property type="molecule type" value="Genomic_DNA"/>
</dbReference>
<dbReference type="InterPro" id="IPR036388">
    <property type="entry name" value="WH-like_DNA-bd_sf"/>
</dbReference>
<dbReference type="GO" id="GO:0016887">
    <property type="term" value="F:ATP hydrolysis activity"/>
    <property type="evidence" value="ECO:0007669"/>
    <property type="project" value="InterPro"/>
</dbReference>
<protein>
    <recommendedName>
        <fullName evidence="4">HTH luxR-type domain-containing protein</fullName>
    </recommendedName>
</protein>
<dbReference type="STRING" id="1399968.CI15_34045"/>
<evidence type="ECO:0000259" key="4">
    <source>
        <dbReference type="PROSITE" id="PS50043"/>
    </source>
</evidence>
<dbReference type="InterPro" id="IPR011990">
    <property type="entry name" value="TPR-like_helical_dom_sf"/>
</dbReference>
<evidence type="ECO:0000256" key="3">
    <source>
        <dbReference type="ARBA" id="ARBA00023163"/>
    </source>
</evidence>
<dbReference type="Pfam" id="PF25873">
    <property type="entry name" value="WHD_MalT"/>
    <property type="match status" value="1"/>
</dbReference>
<dbReference type="SUPFAM" id="SSF52540">
    <property type="entry name" value="P-loop containing nucleoside triphosphate hydrolases"/>
    <property type="match status" value="1"/>
</dbReference>
<dbReference type="PROSITE" id="PS00622">
    <property type="entry name" value="HTH_LUXR_1"/>
    <property type="match status" value="1"/>
</dbReference>
<dbReference type="Gene3D" id="1.25.40.10">
    <property type="entry name" value="Tetratricopeptide repeat domain"/>
    <property type="match status" value="1"/>
</dbReference>
<evidence type="ECO:0000256" key="1">
    <source>
        <dbReference type="ARBA" id="ARBA00023015"/>
    </source>
</evidence>
<dbReference type="Proteomes" id="UP000075613">
    <property type="component" value="Unassembled WGS sequence"/>
</dbReference>
<evidence type="ECO:0000313" key="6">
    <source>
        <dbReference type="Proteomes" id="UP000075613"/>
    </source>
</evidence>
<dbReference type="InterPro" id="IPR059106">
    <property type="entry name" value="WHD_MalT"/>
</dbReference>
<dbReference type="InterPro" id="IPR027417">
    <property type="entry name" value="P-loop_NTPase"/>
</dbReference>
<dbReference type="SMART" id="SM00421">
    <property type="entry name" value="HTH_LUXR"/>
    <property type="match status" value="1"/>
</dbReference>
<dbReference type="InterPro" id="IPR000792">
    <property type="entry name" value="Tscrpt_reg_LuxR_C"/>
</dbReference>
<dbReference type="PRINTS" id="PR00038">
    <property type="entry name" value="HTHLUXR"/>
</dbReference>